<keyword evidence="1" id="KW-0732">Signal</keyword>
<dbReference type="RefSeq" id="WP_150266869.1">
    <property type="nucleotide sequence ID" value="NZ_CP029194.1"/>
</dbReference>
<name>A0A5P2APN5_STRVZ</name>
<feature type="chain" id="PRO_5024851660" description="Secreted protein" evidence="1">
    <location>
        <begin position="28"/>
        <end position="152"/>
    </location>
</feature>
<organism evidence="2 3">
    <name type="scientific">Streptomyces venezuelae</name>
    <dbReference type="NCBI Taxonomy" id="54571"/>
    <lineage>
        <taxon>Bacteria</taxon>
        <taxon>Bacillati</taxon>
        <taxon>Actinomycetota</taxon>
        <taxon>Actinomycetes</taxon>
        <taxon>Kitasatosporales</taxon>
        <taxon>Streptomycetaceae</taxon>
        <taxon>Streptomyces</taxon>
    </lineage>
</organism>
<protein>
    <recommendedName>
        <fullName evidence="4">Secreted protein</fullName>
    </recommendedName>
</protein>
<evidence type="ECO:0000313" key="2">
    <source>
        <dbReference type="EMBL" id="QES20272.1"/>
    </source>
</evidence>
<dbReference type="OrthoDB" id="4331642at2"/>
<evidence type="ECO:0000256" key="1">
    <source>
        <dbReference type="SAM" id="SignalP"/>
    </source>
</evidence>
<dbReference type="AlphaFoldDB" id="A0A5P2APN5"/>
<dbReference type="PROSITE" id="PS51257">
    <property type="entry name" value="PROKAR_LIPOPROTEIN"/>
    <property type="match status" value="1"/>
</dbReference>
<dbReference type="EMBL" id="CP029194">
    <property type="protein sequence ID" value="QES20272.1"/>
    <property type="molecule type" value="Genomic_DNA"/>
</dbReference>
<dbReference type="Proteomes" id="UP000324106">
    <property type="component" value="Chromosome"/>
</dbReference>
<reference evidence="2 3" key="1">
    <citation type="submission" date="2018-05" db="EMBL/GenBank/DDBJ databases">
        <title>Streptomyces venezuelae.</title>
        <authorList>
            <person name="Kim W."/>
            <person name="Lee N."/>
            <person name="Cho B.-K."/>
        </authorList>
    </citation>
    <scope>NUCLEOTIDE SEQUENCE [LARGE SCALE GENOMIC DNA]</scope>
    <source>
        <strain evidence="2 3">ATCC 15068</strain>
    </source>
</reference>
<proteinExistence type="predicted"/>
<evidence type="ECO:0000313" key="3">
    <source>
        <dbReference type="Proteomes" id="UP000324106"/>
    </source>
</evidence>
<gene>
    <name evidence="2" type="ORF">DEJ46_15095</name>
</gene>
<evidence type="ECO:0008006" key="4">
    <source>
        <dbReference type="Google" id="ProtNLM"/>
    </source>
</evidence>
<sequence>MKRLIGSAAAVLGLAAGSVLIGSPAQASTACDNFYNNTARSGYMYAWNLPGCSGLLGGDVDNDADWGDSSGSFQGSDTNNAESVMNKGTGSSYHIVRFYDYTAYNTPNGYGCLHPSEFYASDLRDNRLSDGGPAANSISSHNWVSSCNHYLD</sequence>
<feature type="signal peptide" evidence="1">
    <location>
        <begin position="1"/>
        <end position="27"/>
    </location>
</feature>
<accession>A0A5P2APN5</accession>